<dbReference type="OrthoDB" id="909896at2759"/>
<dbReference type="SUPFAM" id="SSF51735">
    <property type="entry name" value="NAD(P)-binding Rossmann-fold domains"/>
    <property type="match status" value="1"/>
</dbReference>
<dbReference type="GO" id="GO:0005829">
    <property type="term" value="C:cytosol"/>
    <property type="evidence" value="ECO:0007669"/>
    <property type="project" value="TreeGrafter"/>
</dbReference>
<feature type="non-terminal residue" evidence="3">
    <location>
        <position position="120"/>
    </location>
</feature>
<dbReference type="GO" id="GO:0030267">
    <property type="term" value="F:glyoxylate reductase (NADPH) activity"/>
    <property type="evidence" value="ECO:0007669"/>
    <property type="project" value="TreeGrafter"/>
</dbReference>
<accession>A0A830BV34</accession>
<dbReference type="InterPro" id="IPR006140">
    <property type="entry name" value="D-isomer_DH_NAD-bd"/>
</dbReference>
<protein>
    <submittedName>
        <fullName evidence="3">Glyoxylate/hydroxypyruvate reductase hpr3</fullName>
    </submittedName>
</protein>
<feature type="domain" description="D-isomer specific 2-hydroxyacid dehydrogenase NAD-binding" evidence="2">
    <location>
        <begin position="2"/>
        <end position="38"/>
    </location>
</feature>
<dbReference type="InterPro" id="IPR036291">
    <property type="entry name" value="NAD(P)-bd_dom_sf"/>
</dbReference>
<keyword evidence="4" id="KW-1185">Reference proteome</keyword>
<evidence type="ECO:0000313" key="4">
    <source>
        <dbReference type="Proteomes" id="UP000653305"/>
    </source>
</evidence>
<dbReference type="GO" id="GO:0051287">
    <property type="term" value="F:NAD binding"/>
    <property type="evidence" value="ECO:0007669"/>
    <property type="project" value="InterPro"/>
</dbReference>
<dbReference type="AlphaFoldDB" id="A0A830BV34"/>
<reference evidence="3" key="1">
    <citation type="submission" date="2020-07" db="EMBL/GenBank/DDBJ databases">
        <title>Ethylene signaling mediates host invasion by parasitic plants.</title>
        <authorList>
            <person name="Yoshida S."/>
        </authorList>
    </citation>
    <scope>NUCLEOTIDE SEQUENCE</scope>
    <source>
        <strain evidence="3">Okayama</strain>
    </source>
</reference>
<organism evidence="3 4">
    <name type="scientific">Phtheirospermum japonicum</name>
    <dbReference type="NCBI Taxonomy" id="374723"/>
    <lineage>
        <taxon>Eukaryota</taxon>
        <taxon>Viridiplantae</taxon>
        <taxon>Streptophyta</taxon>
        <taxon>Embryophyta</taxon>
        <taxon>Tracheophyta</taxon>
        <taxon>Spermatophyta</taxon>
        <taxon>Magnoliopsida</taxon>
        <taxon>eudicotyledons</taxon>
        <taxon>Gunneridae</taxon>
        <taxon>Pentapetalae</taxon>
        <taxon>asterids</taxon>
        <taxon>lamiids</taxon>
        <taxon>Lamiales</taxon>
        <taxon>Orobanchaceae</taxon>
        <taxon>Orobanchaceae incertae sedis</taxon>
        <taxon>Phtheirospermum</taxon>
    </lineage>
</organism>
<dbReference type="GO" id="GO:0016618">
    <property type="term" value="F:hydroxypyruvate reductase [NAD(P)H] activity"/>
    <property type="evidence" value="ECO:0007669"/>
    <property type="project" value="TreeGrafter"/>
</dbReference>
<gene>
    <name evidence="3" type="ORF">PHJA_000925000</name>
</gene>
<dbReference type="Pfam" id="PF02826">
    <property type="entry name" value="2-Hacid_dh_C"/>
    <property type="match status" value="1"/>
</dbReference>
<dbReference type="EMBL" id="BMAC01000156">
    <property type="protein sequence ID" value="GFP87813.1"/>
    <property type="molecule type" value="Genomic_DNA"/>
</dbReference>
<evidence type="ECO:0000313" key="3">
    <source>
        <dbReference type="EMBL" id="GFP87813.1"/>
    </source>
</evidence>
<dbReference type="PANTHER" id="PTHR10996">
    <property type="entry name" value="2-HYDROXYACID DEHYDROGENASE-RELATED"/>
    <property type="match status" value="1"/>
</dbReference>
<name>A0A830BV34_9LAMI</name>
<keyword evidence="1" id="KW-0560">Oxidoreductase</keyword>
<dbReference type="PANTHER" id="PTHR10996:SF179">
    <property type="entry name" value="D-ISOMER SPECIFIC 2-HYDROXYACID DEHYDROGENASE FAMILY PROTEIN-RELATED"/>
    <property type="match status" value="1"/>
</dbReference>
<comment type="caution">
    <text evidence="3">The sequence shown here is derived from an EMBL/GenBank/DDBJ whole genome shotgun (WGS) entry which is preliminary data.</text>
</comment>
<dbReference type="Proteomes" id="UP000653305">
    <property type="component" value="Unassembled WGS sequence"/>
</dbReference>
<evidence type="ECO:0000256" key="1">
    <source>
        <dbReference type="ARBA" id="ARBA00023002"/>
    </source>
</evidence>
<evidence type="ECO:0000259" key="2">
    <source>
        <dbReference type="Pfam" id="PF02826"/>
    </source>
</evidence>
<keyword evidence="3" id="KW-0670">Pyruvate</keyword>
<sequence length="120" mass="13269">RKRVGIVGLGGIGLRVAKRFKAFGCIISYNSRHVKSQVPYTYYANVGKMGIIVNVARGAVIDEKELPHVPNEMITLDNVILSPHKAVFTPDSFDALEKVVIGNIRAFFSDKPLLTEIELD</sequence>
<dbReference type="Gene3D" id="3.40.50.720">
    <property type="entry name" value="NAD(P)-binding Rossmann-like Domain"/>
    <property type="match status" value="3"/>
</dbReference>
<dbReference type="InterPro" id="IPR050223">
    <property type="entry name" value="D-isomer_2-hydroxyacid_DH"/>
</dbReference>
<proteinExistence type="predicted"/>